<dbReference type="InterPro" id="IPR012600">
    <property type="entry name" value="Propeptide_C25"/>
</dbReference>
<dbReference type="InterPro" id="IPR038490">
    <property type="entry name" value="Gingipain_propep_sf"/>
</dbReference>
<keyword evidence="5" id="KW-1185">Reference proteome</keyword>
<evidence type="ECO:0000313" key="5">
    <source>
        <dbReference type="Proteomes" id="UP001165444"/>
    </source>
</evidence>
<dbReference type="RefSeq" id="WP_243326357.1">
    <property type="nucleotide sequence ID" value="NZ_JAKZMM010000049.1"/>
</dbReference>
<sequence>MRNIYKLLGICLFGFMFQTVQGQRGAVRQIVTFSSISVTEQTKEDGAIYNALQSDSLEQTNEVGLPSLPVKLVQVAIPANAQIVGVKINEIEKREEQILNHKVQPVQRTIPVGFTNNQEEFIGISDYENISVYPQQPVEVVDNGYLRGIQIVTIAVYPCQYHVNNDKLEVYQSLDWSLEYELYETTGEKKSQIWNDSFLNALKAIVSNPQDVLTLFSTREQLRTASVNALNVHSQYIIVTSAELASSFNEFMAWKKRKGISIDLVTIEDIKNAYTGDLISGINDDAGKLRQFLSDAYQNGCEYVLLGGDINILPIRYAYYNYQFGGLNESQKNIPTDLYFSDFDGNWDSDKDGIYGEINDNIDFYPEIYIGRILVNSPVQIQTWIKKVLLYEQNPGKGDFNYLTKAFFTQADQLLQGNEANIVLNRATWIPSANRVVFNEEGGSNTGSVPAFPTGKAVIDEFNNHYGICSFMGHGGPTNVAVATKGINGQPKYKVTSLDNGYAGMEGADISEQGNGFDNMTNVDYPSVYYSISCETTPFDRYGNNTDTPNMGQTFTSEINGGGPLYLGNTRVGFVSSSSDFFKEFMKVLPNNCNVGVAQAISKNKYSNTGVYAYLKLSHNIIGCPEIPIWTAVPSVFSNVSITENGNNVTIDSHVSNSTICLISALDNGESYYEVRKNTSASTFSNVSKPYLVTITKQNYIPYMKDPDNIFIQNETIVAEKYIQGIHIKAGEKVTLLQSEGPVILKEGADVILNASESVNLEGGFKVEKGGMLKAY</sequence>
<dbReference type="EMBL" id="JAKZMM010000049">
    <property type="protein sequence ID" value="MCJ2381938.1"/>
    <property type="molecule type" value="Genomic_DNA"/>
</dbReference>
<reference evidence="4 5" key="1">
    <citation type="submission" date="2022-03" db="EMBL/GenBank/DDBJ databases">
        <title>Parabacteroides sp. nov. isolated from swine feces.</title>
        <authorList>
            <person name="Bak J.E."/>
        </authorList>
    </citation>
    <scope>NUCLEOTIDE SEQUENCE [LARGE SCALE GENOMIC DNA]</scope>
    <source>
        <strain evidence="4 5">AGMB00274</strain>
    </source>
</reference>
<comment type="caution">
    <text evidence="4">The sequence shown here is derived from an EMBL/GenBank/DDBJ whole genome shotgun (WGS) entry which is preliminary data.</text>
</comment>
<dbReference type="InterPro" id="IPR029030">
    <property type="entry name" value="Caspase-like_dom_sf"/>
</dbReference>
<accession>A0ABT0C4K5</accession>
<dbReference type="SUPFAM" id="SSF52129">
    <property type="entry name" value="Caspase-like"/>
    <property type="match status" value="1"/>
</dbReference>
<gene>
    <name evidence="4" type="ORF">MUN53_15220</name>
</gene>
<evidence type="ECO:0000259" key="3">
    <source>
        <dbReference type="Pfam" id="PF08126"/>
    </source>
</evidence>
<dbReference type="Gene3D" id="3.40.50.10390">
    <property type="entry name" value="Gingipain r, domain 1"/>
    <property type="match status" value="1"/>
</dbReference>
<keyword evidence="1" id="KW-0732">Signal</keyword>
<protein>
    <submittedName>
        <fullName evidence="4">C25 family cysteine peptidase</fullName>
    </submittedName>
</protein>
<feature type="domain" description="Gingipain" evidence="2">
    <location>
        <begin position="236"/>
        <end position="611"/>
    </location>
</feature>
<name>A0ABT0C4K5_9BACT</name>
<dbReference type="InterPro" id="IPR001769">
    <property type="entry name" value="Gingipain"/>
</dbReference>
<dbReference type="Proteomes" id="UP001165444">
    <property type="component" value="Unassembled WGS sequence"/>
</dbReference>
<proteinExistence type="predicted"/>
<organism evidence="4 5">
    <name type="scientific">Parabacteroides faecalis</name>
    <dbReference type="NCBI Taxonomy" id="2924040"/>
    <lineage>
        <taxon>Bacteria</taxon>
        <taxon>Pseudomonadati</taxon>
        <taxon>Bacteroidota</taxon>
        <taxon>Bacteroidia</taxon>
        <taxon>Bacteroidales</taxon>
        <taxon>Tannerellaceae</taxon>
        <taxon>Parabacteroides</taxon>
    </lineage>
</organism>
<evidence type="ECO:0000259" key="2">
    <source>
        <dbReference type="Pfam" id="PF01364"/>
    </source>
</evidence>
<evidence type="ECO:0000256" key="1">
    <source>
        <dbReference type="ARBA" id="ARBA00022729"/>
    </source>
</evidence>
<dbReference type="Pfam" id="PF08126">
    <property type="entry name" value="Propeptide_C25"/>
    <property type="match status" value="1"/>
</dbReference>
<dbReference type="Pfam" id="PF01364">
    <property type="entry name" value="Peptidase_C25"/>
    <property type="match status" value="1"/>
</dbReference>
<feature type="domain" description="Gingipain propeptide" evidence="3">
    <location>
        <begin position="56"/>
        <end position="196"/>
    </location>
</feature>
<evidence type="ECO:0000313" key="4">
    <source>
        <dbReference type="EMBL" id="MCJ2381938.1"/>
    </source>
</evidence>
<dbReference type="InterPro" id="IPR029031">
    <property type="entry name" value="Gingipain_N_sf"/>
</dbReference>
<dbReference type="Gene3D" id="2.60.40.3800">
    <property type="match status" value="1"/>
</dbReference>
<dbReference type="Gene3D" id="3.40.50.1460">
    <property type="match status" value="1"/>
</dbReference>